<dbReference type="PANTHER" id="PTHR23053">
    <property type="entry name" value="DLEC1 DELETED IN LUNG AND ESOPHAGEAL CANCER 1"/>
    <property type="match status" value="1"/>
</dbReference>
<dbReference type="EMBL" id="CAHIKZ030003547">
    <property type="protein sequence ID" value="CAE1301646.1"/>
    <property type="molecule type" value="Genomic_DNA"/>
</dbReference>
<reference evidence="3" key="1">
    <citation type="submission" date="2021-01" db="EMBL/GenBank/DDBJ databases">
        <authorList>
            <person name="Li R."/>
            <person name="Bekaert M."/>
        </authorList>
    </citation>
    <scope>NUCLEOTIDE SEQUENCE</scope>
    <source>
        <strain evidence="3">Farmed</strain>
    </source>
</reference>
<accession>A0A812DI09</accession>
<organism evidence="3 4">
    <name type="scientific">Acanthosepion pharaonis</name>
    <name type="common">Pharaoh cuttlefish</name>
    <name type="synonym">Sepia pharaonis</name>
    <dbReference type="NCBI Taxonomy" id="158019"/>
    <lineage>
        <taxon>Eukaryota</taxon>
        <taxon>Metazoa</taxon>
        <taxon>Spiralia</taxon>
        <taxon>Lophotrochozoa</taxon>
        <taxon>Mollusca</taxon>
        <taxon>Cephalopoda</taxon>
        <taxon>Coleoidea</taxon>
        <taxon>Decapodiformes</taxon>
        <taxon>Sepiida</taxon>
        <taxon>Sepiina</taxon>
        <taxon>Sepiidae</taxon>
        <taxon>Acanthosepion</taxon>
    </lineage>
</organism>
<feature type="region of interest" description="Disordered" evidence="1">
    <location>
        <begin position="516"/>
        <end position="540"/>
    </location>
</feature>
<evidence type="ECO:0000313" key="3">
    <source>
        <dbReference type="EMBL" id="CAE1301646.1"/>
    </source>
</evidence>
<dbReference type="OrthoDB" id="442692at2759"/>
<dbReference type="Gene3D" id="2.60.40.10">
    <property type="entry name" value="Immunoglobulins"/>
    <property type="match status" value="8"/>
</dbReference>
<feature type="domain" description="Cep192-like" evidence="2">
    <location>
        <begin position="979"/>
        <end position="1071"/>
    </location>
</feature>
<gene>
    <name evidence="3" type="ORF">SPHA_54548</name>
</gene>
<protein>
    <submittedName>
        <fullName evidence="3">HYDIN</fullName>
    </submittedName>
</protein>
<feature type="region of interest" description="Disordered" evidence="1">
    <location>
        <begin position="631"/>
        <end position="650"/>
    </location>
</feature>
<evidence type="ECO:0000259" key="2">
    <source>
        <dbReference type="Pfam" id="PF22067"/>
    </source>
</evidence>
<comment type="caution">
    <text evidence="3">The sequence shown here is derived from an EMBL/GenBank/DDBJ whole genome shotgun (WGS) entry which is preliminary data.</text>
</comment>
<sequence length="1855" mass="207154">MFSIFPASGNVMPGAQQVINVECSADNISISDEEICIDISDRDPKLFPHGIPYRIQAESCIPAIDMDDIGAIFEEHRICKSLSLWQHYNKLESGGVYGEMEKKFMFNNVLVGKKSKARFKIINNTKVPCDVIMNLRTQAARGSGKTQHQLEAFEIEPVKAQILNHGHIFVTVTFAPQTMQMYTTTFEAVIDSSNLPFKIDGLTFDISGEGTLPRISVTQPMIRNRQGQPVLIFKQNLVGHAQALTLALTNDGTLPCKVDLDLIDTDKVYSLVHSADKNENMEHKFINGKVIQKKPYTATVSLECDDVIAFDVIFHPKQPVKSYGQVQLNVHGNQYENTIIWLIGEGYLEEVTFDNIMLDSQLELQLKTETLENCQDNDNIQATRANLMAFGDCYIQEPKTQCLSITNRCQTDCIHFQWVDQYPLSFSPQVGHLKPGQAKEVAITFNADKPVCLKLERVKCTIKKIIFQQPLSEIPDWDDRIHTIQWVDVEAPLDNNTRANSVTTVTTATNNKEKAHIDNSTRVSSQNKSGPSNLLTASTTTPTFIGPRKKKVIKTKPQPPCTEVSDSERNILLLVSGIADYCEYSCSTTQIHFKDTLMFQTRTYKFSIFNKGLVQMDYNWQVIMDTFRPSITDGQKQTNEGAPASPAPSPDSYVPFSIEPAFGTIAAKGTVNFTVKFSPLNITENSGHLICSVPNLPGSSQGPSIGVKGRSLMPYCHFELEDSDYIRTRRNPEMRGPGGAPPGAALDVNTRVVEIECIGIGVSVQKKFYILNPTNKAYCYEWISEDEMNPKNFTGFSCLSPKGNVSPGKQAEMLFEFKSREIGIAESFWRFLIPDQNIIVPFLLVSSVKDPDILLDRSHMRFKPVLLNHETTEIVHLVNNEMSAFQFAFDEGSCFSDGIPSKLSIEPMKGLVPPISRLPITFTFIPLNEKPVNFNVVCKVVGKVSPLQMNIKSEGYAMSCAVLCEDKQAIQIELTKWGLNEIDFSEVEINEKSTRIVTISNTGKFHFNYEWKVNDKANHLLSVSPTSGGVKYGSKDKCVITFCPKIKSSLNGAKMKLKISNGPTYQIVFNGSGIFPGLQFSFLSHNFGTCFIFKAGMGPKTATLRITNKDTKDIREAVKYKEIVTFEVNGLSTKTVEFLGEGCEMKVTVAESKHKIVKLGTHSIGSCTKRTIPIVNKSLASMTFNLQFSPVCTQLKDVISVTPSSTITLPAKVGTINIQVIFKPTTRIPQFSEEVFIDAAGYSQPLFVIQGSCLAMQLDLETDYIPFGAVVLQSYSTRKLVLSNTGDINARVHWDVEKFKPDFYISPVDSHVVAGKQILFDVIFKPQKILPDIRYENLMCFVNDGEYPPLKLTLTGTCASTPTSREVLHFQTFVRHKETKSIPISNRSNQQWDLRPIIDGNYWQGVHKFSVEPQSTKQYEITYSPMTMTVADNKKHTGSIFFPLPDGTAIFYSLTGIAEPPKPNGKISRDIPCKVHYTEPLTVYNWSKQSMRFKMKSEIMKTEKTDMSTTFKGMDYIDVPAGGQKEYRLEFHAYKEGLTCLRVTFTHTESGEYQFYELNFRSTKPSSVGLIELSSPVRNSVPHTINLENPLTFAVTFNINTNLPDLIVPGQVVIAPQSTRPVKIEFQPIKIGETSGKLELVSPELGLYLHDVNLKATPAGPERAIYMRTSLGQMVNIVAKFLNFAKQRTDYVCKVDNTDFHVDKSVAAAPGSPSGTEVAVDITFEPSRLGEQRATLTATSYFGGEYVFPLFGMCTTPKPQGPYVIKAGATICIVFRNVFNTNTTFTLQVDNELFHLPKKNESIRPHKDYRVIVGFDGNDSPSKADVMGKLIISCPRVTGDTTNVQWVYYLKGVTT</sequence>
<name>A0A812DI09_ACAPH</name>
<keyword evidence="4" id="KW-1185">Reference proteome</keyword>
<dbReference type="Pfam" id="PF22067">
    <property type="entry name" value="Cep192_D3"/>
    <property type="match status" value="1"/>
</dbReference>
<dbReference type="InterPro" id="IPR013783">
    <property type="entry name" value="Ig-like_fold"/>
</dbReference>
<dbReference type="PANTHER" id="PTHR23053:SF0">
    <property type="entry name" value="HYDROCEPHALUS-INDUCING PROTEIN HOMOLOG"/>
    <property type="match status" value="1"/>
</dbReference>
<dbReference type="InterPro" id="IPR054089">
    <property type="entry name" value="Cep192-like_D3"/>
</dbReference>
<dbReference type="GO" id="GO:0003341">
    <property type="term" value="P:cilium movement"/>
    <property type="evidence" value="ECO:0007669"/>
    <property type="project" value="TreeGrafter"/>
</dbReference>
<evidence type="ECO:0000256" key="1">
    <source>
        <dbReference type="SAM" id="MobiDB-lite"/>
    </source>
</evidence>
<dbReference type="InterPro" id="IPR033305">
    <property type="entry name" value="Hydin-like"/>
</dbReference>
<dbReference type="GO" id="GO:0005930">
    <property type="term" value="C:axoneme"/>
    <property type="evidence" value="ECO:0007669"/>
    <property type="project" value="TreeGrafter"/>
</dbReference>
<proteinExistence type="predicted"/>
<dbReference type="GO" id="GO:1904158">
    <property type="term" value="P:axonemal central apparatus assembly"/>
    <property type="evidence" value="ECO:0007669"/>
    <property type="project" value="TreeGrafter"/>
</dbReference>
<evidence type="ECO:0000313" key="4">
    <source>
        <dbReference type="Proteomes" id="UP000597762"/>
    </source>
</evidence>
<feature type="compositionally biased region" description="Polar residues" evidence="1">
    <location>
        <begin position="520"/>
        <end position="540"/>
    </location>
</feature>
<dbReference type="Proteomes" id="UP000597762">
    <property type="component" value="Unassembled WGS sequence"/>
</dbReference>